<dbReference type="EMBL" id="JAWWNJ010000077">
    <property type="protein sequence ID" value="KAK7005750.1"/>
    <property type="molecule type" value="Genomic_DNA"/>
</dbReference>
<dbReference type="AlphaFoldDB" id="A0AAW0AAD2"/>
<keyword evidence="2" id="KW-1185">Reference proteome</keyword>
<dbReference type="Proteomes" id="UP001362999">
    <property type="component" value="Unassembled WGS sequence"/>
</dbReference>
<reference evidence="1 2" key="1">
    <citation type="journal article" date="2024" name="J Genomics">
        <title>Draft genome sequencing and assembly of Favolaschia claudopus CIRM-BRFM 2984 isolated from oak limbs.</title>
        <authorList>
            <person name="Navarro D."/>
            <person name="Drula E."/>
            <person name="Chaduli D."/>
            <person name="Cazenave R."/>
            <person name="Ahrendt S."/>
            <person name="Wang J."/>
            <person name="Lipzen A."/>
            <person name="Daum C."/>
            <person name="Barry K."/>
            <person name="Grigoriev I.V."/>
            <person name="Favel A."/>
            <person name="Rosso M.N."/>
            <person name="Martin F."/>
        </authorList>
    </citation>
    <scope>NUCLEOTIDE SEQUENCE [LARGE SCALE GENOMIC DNA]</scope>
    <source>
        <strain evidence="1 2">CIRM-BRFM 2984</strain>
    </source>
</reference>
<comment type="caution">
    <text evidence="1">The sequence shown here is derived from an EMBL/GenBank/DDBJ whole genome shotgun (WGS) entry which is preliminary data.</text>
</comment>
<evidence type="ECO:0000313" key="1">
    <source>
        <dbReference type="EMBL" id="KAK7005750.1"/>
    </source>
</evidence>
<proteinExistence type="predicted"/>
<organism evidence="1 2">
    <name type="scientific">Favolaschia claudopus</name>
    <dbReference type="NCBI Taxonomy" id="2862362"/>
    <lineage>
        <taxon>Eukaryota</taxon>
        <taxon>Fungi</taxon>
        <taxon>Dikarya</taxon>
        <taxon>Basidiomycota</taxon>
        <taxon>Agaricomycotina</taxon>
        <taxon>Agaricomycetes</taxon>
        <taxon>Agaricomycetidae</taxon>
        <taxon>Agaricales</taxon>
        <taxon>Marasmiineae</taxon>
        <taxon>Mycenaceae</taxon>
        <taxon>Favolaschia</taxon>
    </lineage>
</organism>
<gene>
    <name evidence="1" type="ORF">R3P38DRAFT_3039427</name>
</gene>
<accession>A0AAW0AAD2</accession>
<protein>
    <submittedName>
        <fullName evidence="1">Uncharacterized protein</fullName>
    </submittedName>
</protein>
<evidence type="ECO:0000313" key="2">
    <source>
        <dbReference type="Proteomes" id="UP001362999"/>
    </source>
</evidence>
<name>A0AAW0AAD2_9AGAR</name>
<sequence>MSLRPLRRPIGSSVNKLRNYPARKSDGGIVGNWKREAQILRISGFDATRLRGSDLIDIPRSTLLYLDVHGCNPTHGSEVPFYALSFRAADSPYTRRDTRLRGFLHYHVPVPARPLSGGLRFRLTPSLGHFASGRDLLTPSGLPWTVPFANLVRRGGIPVAQSLLRDNLVRFPDVLACYATFHGDPQPPQPVVHAVGQPWFLDLSQPCTVLVPGPHSLLRCKVYPAVAKYGAALVCFEYTGNSAAPHELVIRLLEMRSTKIALHPQFAHLPPLTPGTLLPSVTQQPTRSESQQFLPWTWNYESPPAEMAAALHALVHGPVAAGAASEGGINHPAVKLSQRKRRALERMFYSVLPSQAELEGYAGREG</sequence>